<evidence type="ECO:0000313" key="3">
    <source>
        <dbReference type="Proteomes" id="UP000265703"/>
    </source>
</evidence>
<organism evidence="2 3">
    <name type="scientific">Glomus cerebriforme</name>
    <dbReference type="NCBI Taxonomy" id="658196"/>
    <lineage>
        <taxon>Eukaryota</taxon>
        <taxon>Fungi</taxon>
        <taxon>Fungi incertae sedis</taxon>
        <taxon>Mucoromycota</taxon>
        <taxon>Glomeromycotina</taxon>
        <taxon>Glomeromycetes</taxon>
        <taxon>Glomerales</taxon>
        <taxon>Glomeraceae</taxon>
        <taxon>Glomus</taxon>
    </lineage>
</organism>
<evidence type="ECO:0000313" key="2">
    <source>
        <dbReference type="EMBL" id="RIA87537.1"/>
    </source>
</evidence>
<reference evidence="2 3" key="1">
    <citation type="submission" date="2018-06" db="EMBL/GenBank/DDBJ databases">
        <title>Comparative genomics reveals the genomic features of Rhizophagus irregularis, R. cerebriforme, R. diaphanum and Gigaspora rosea, and their symbiotic lifestyle signature.</title>
        <authorList>
            <person name="Morin E."/>
            <person name="San Clemente H."/>
            <person name="Chen E.C.H."/>
            <person name="De La Providencia I."/>
            <person name="Hainaut M."/>
            <person name="Kuo A."/>
            <person name="Kohler A."/>
            <person name="Murat C."/>
            <person name="Tang N."/>
            <person name="Roy S."/>
            <person name="Loubradou J."/>
            <person name="Henrissat B."/>
            <person name="Grigoriev I.V."/>
            <person name="Corradi N."/>
            <person name="Roux C."/>
            <person name="Martin F.M."/>
        </authorList>
    </citation>
    <scope>NUCLEOTIDE SEQUENCE [LARGE SCALE GENOMIC DNA]</scope>
    <source>
        <strain evidence="2 3">DAOM 227022</strain>
    </source>
</reference>
<dbReference type="AlphaFoldDB" id="A0A397SUB8"/>
<keyword evidence="1" id="KW-0175">Coiled coil</keyword>
<feature type="coiled-coil region" evidence="1">
    <location>
        <begin position="52"/>
        <end position="131"/>
    </location>
</feature>
<gene>
    <name evidence="2" type="ORF">C1645_877979</name>
</gene>
<comment type="caution">
    <text evidence="2">The sequence shown here is derived from an EMBL/GenBank/DDBJ whole genome shotgun (WGS) entry which is preliminary data.</text>
</comment>
<dbReference type="EMBL" id="QKYT01000304">
    <property type="protein sequence ID" value="RIA87537.1"/>
    <property type="molecule type" value="Genomic_DNA"/>
</dbReference>
<keyword evidence="3" id="KW-1185">Reference proteome</keyword>
<proteinExistence type="predicted"/>
<dbReference type="SUPFAM" id="SSF58104">
    <property type="entry name" value="Methyl-accepting chemotaxis protein (MCP) signaling domain"/>
    <property type="match status" value="1"/>
</dbReference>
<dbReference type="STRING" id="658196.A0A397SUB8"/>
<feature type="coiled-coil region" evidence="1">
    <location>
        <begin position="204"/>
        <end position="234"/>
    </location>
</feature>
<dbReference type="OrthoDB" id="2344771at2759"/>
<dbReference type="Proteomes" id="UP000265703">
    <property type="component" value="Unassembled WGS sequence"/>
</dbReference>
<accession>A0A397SUB8</accession>
<protein>
    <submittedName>
        <fullName evidence="2">Uncharacterized protein</fullName>
    </submittedName>
</protein>
<evidence type="ECO:0000256" key="1">
    <source>
        <dbReference type="SAM" id="Coils"/>
    </source>
</evidence>
<name>A0A397SUB8_9GLOM</name>
<sequence length="519" mass="61330">MAQDLSEETITDYQQSNYDDINLNIKLAEELKISETLCNQLKIKYESLGKYCEDLQNNYNNINNILSEKQELKKPIFDLNQTNDHNSKLIKVLVETIEEKKKEIQEKDKTIQEKENKIQEIFKEIKGKDKTIQGKDNQIQEILKEIKGKDKTIQEKDNQNQKIIKEIKGKNKTIQEKDNQIQEIFKDIQERDKEMKIQVKYNAIQEKDKVIQDLNKVIQELEELKSEASKYKYALGPATNFRLSDDDKNNSVTFKNDILILQHSLENYITKCKVNVDINVSEIQKLLKKYKSNSVITKDNKPLIRAVLQRHVIEQIFEYGEKYFHIDNLNDYKRFESGIETHLYKRTNELIDLADAFARKRDGGDDTTKVLPIKLRQLIYAALGNRGFNNYVSKNNFAVTHDFIKKYKDTLNKEISKYRTFKDSKRKIEIEDMAGDIIKKVVTLFWFRFKVQEPIAEEFWFNYKDKINPSCMEGKWEEDDIDNIVVDICYFPLIANKSTRQIYTFAKIYQTYKKDLTNG</sequence>